<feature type="transmembrane region" description="Helical" evidence="10">
    <location>
        <begin position="138"/>
        <end position="157"/>
    </location>
</feature>
<keyword evidence="9 10" id="KW-0472">Membrane</keyword>
<evidence type="ECO:0000256" key="9">
    <source>
        <dbReference type="ARBA" id="ARBA00023136"/>
    </source>
</evidence>
<keyword evidence="8 10" id="KW-1133">Transmembrane helix</keyword>
<gene>
    <name evidence="12" type="ORF">MSPICULIGERA_LOCUS25210</name>
</gene>
<dbReference type="SUPFAM" id="SSF57850">
    <property type="entry name" value="RING/U-box"/>
    <property type="match status" value="1"/>
</dbReference>
<dbReference type="InterPro" id="IPR011016">
    <property type="entry name" value="Znf_RING-CH"/>
</dbReference>
<keyword evidence="3 10" id="KW-0812">Transmembrane</keyword>
<sequence length="178" mass="20324">MTTPLTSPKIHSNYSPQRLTSQVGSETWTGPVCRICLRSAASSELIEPCGCAGSVAFVHRECLGRWVDTTQKTLCGICHQHYEYEKHGLRPFRECTWPHALGSYWEDEVRKEKKSYGLSDIPEVIGAAVGGSAAWYKIWWFIFALNFVYYGTVLVLVTEQWIVENTVYTFKNKAKKHR</sequence>
<dbReference type="AlphaFoldDB" id="A0AA36DHA8"/>
<keyword evidence="4" id="KW-0479">Metal-binding</keyword>
<dbReference type="Gene3D" id="3.30.40.10">
    <property type="entry name" value="Zinc/RING finger domain, C3HC4 (zinc finger)"/>
    <property type="match status" value="1"/>
</dbReference>
<evidence type="ECO:0000256" key="8">
    <source>
        <dbReference type="ARBA" id="ARBA00022989"/>
    </source>
</evidence>
<evidence type="ECO:0000256" key="3">
    <source>
        <dbReference type="ARBA" id="ARBA00022692"/>
    </source>
</evidence>
<dbReference type="PANTHER" id="PTHR46065">
    <property type="entry name" value="E3 UBIQUITIN-PROTEIN LIGASE MARCH 2/3 FAMILY MEMBER"/>
    <property type="match status" value="1"/>
</dbReference>
<evidence type="ECO:0000256" key="4">
    <source>
        <dbReference type="ARBA" id="ARBA00022723"/>
    </source>
</evidence>
<keyword evidence="6" id="KW-0833">Ubl conjugation pathway</keyword>
<accession>A0AA36DHA8</accession>
<evidence type="ECO:0000313" key="12">
    <source>
        <dbReference type="EMBL" id="CAJ0587233.1"/>
    </source>
</evidence>
<dbReference type="Pfam" id="PF12906">
    <property type="entry name" value="RINGv"/>
    <property type="match status" value="1"/>
</dbReference>
<evidence type="ECO:0000256" key="5">
    <source>
        <dbReference type="ARBA" id="ARBA00022771"/>
    </source>
</evidence>
<feature type="non-terminal residue" evidence="12">
    <location>
        <position position="1"/>
    </location>
</feature>
<keyword evidence="2" id="KW-0808">Transferase</keyword>
<reference evidence="12" key="1">
    <citation type="submission" date="2023-06" db="EMBL/GenBank/DDBJ databases">
        <authorList>
            <person name="Delattre M."/>
        </authorList>
    </citation>
    <scope>NUCLEOTIDE SEQUENCE</scope>
    <source>
        <strain evidence="12">AF72</strain>
    </source>
</reference>
<dbReference type="Proteomes" id="UP001177023">
    <property type="component" value="Unassembled WGS sequence"/>
</dbReference>
<evidence type="ECO:0000256" key="10">
    <source>
        <dbReference type="SAM" id="Phobius"/>
    </source>
</evidence>
<keyword evidence="7" id="KW-0862">Zinc</keyword>
<keyword evidence="13" id="KW-1185">Reference proteome</keyword>
<organism evidence="12 13">
    <name type="scientific">Mesorhabditis spiculigera</name>
    <dbReference type="NCBI Taxonomy" id="96644"/>
    <lineage>
        <taxon>Eukaryota</taxon>
        <taxon>Metazoa</taxon>
        <taxon>Ecdysozoa</taxon>
        <taxon>Nematoda</taxon>
        <taxon>Chromadorea</taxon>
        <taxon>Rhabditida</taxon>
        <taxon>Rhabditina</taxon>
        <taxon>Rhabditomorpha</taxon>
        <taxon>Rhabditoidea</taxon>
        <taxon>Rhabditidae</taxon>
        <taxon>Mesorhabditinae</taxon>
        <taxon>Mesorhabditis</taxon>
    </lineage>
</organism>
<evidence type="ECO:0000256" key="1">
    <source>
        <dbReference type="ARBA" id="ARBA00004141"/>
    </source>
</evidence>
<dbReference type="PANTHER" id="PTHR46065:SF3">
    <property type="entry name" value="FI20425P1"/>
    <property type="match status" value="1"/>
</dbReference>
<comment type="caution">
    <text evidence="12">The sequence shown here is derived from an EMBL/GenBank/DDBJ whole genome shotgun (WGS) entry which is preliminary data.</text>
</comment>
<dbReference type="PROSITE" id="PS51292">
    <property type="entry name" value="ZF_RING_CH"/>
    <property type="match status" value="1"/>
</dbReference>
<proteinExistence type="predicted"/>
<name>A0AA36DHA8_9BILA</name>
<protein>
    <recommendedName>
        <fullName evidence="11">RING-CH-type domain-containing protein</fullName>
    </recommendedName>
</protein>
<dbReference type="SMART" id="SM00744">
    <property type="entry name" value="RINGv"/>
    <property type="match status" value="1"/>
</dbReference>
<evidence type="ECO:0000256" key="2">
    <source>
        <dbReference type="ARBA" id="ARBA00022679"/>
    </source>
</evidence>
<evidence type="ECO:0000256" key="7">
    <source>
        <dbReference type="ARBA" id="ARBA00022833"/>
    </source>
</evidence>
<dbReference type="EMBL" id="CATQJA010002709">
    <property type="protein sequence ID" value="CAJ0587233.1"/>
    <property type="molecule type" value="Genomic_DNA"/>
</dbReference>
<dbReference type="GO" id="GO:0008270">
    <property type="term" value="F:zinc ion binding"/>
    <property type="evidence" value="ECO:0007669"/>
    <property type="project" value="UniProtKB-KW"/>
</dbReference>
<evidence type="ECO:0000313" key="13">
    <source>
        <dbReference type="Proteomes" id="UP001177023"/>
    </source>
</evidence>
<evidence type="ECO:0000259" key="11">
    <source>
        <dbReference type="PROSITE" id="PS51292"/>
    </source>
</evidence>
<dbReference type="GO" id="GO:0016740">
    <property type="term" value="F:transferase activity"/>
    <property type="evidence" value="ECO:0007669"/>
    <property type="project" value="UniProtKB-KW"/>
</dbReference>
<dbReference type="GO" id="GO:0016020">
    <property type="term" value="C:membrane"/>
    <property type="evidence" value="ECO:0007669"/>
    <property type="project" value="UniProtKB-SubCell"/>
</dbReference>
<feature type="domain" description="RING-CH-type" evidence="11">
    <location>
        <begin position="25"/>
        <end position="85"/>
    </location>
</feature>
<comment type="subcellular location">
    <subcellularLocation>
        <location evidence="1">Membrane</location>
        <topology evidence="1">Multi-pass membrane protein</topology>
    </subcellularLocation>
</comment>
<keyword evidence="5" id="KW-0863">Zinc-finger</keyword>
<evidence type="ECO:0000256" key="6">
    <source>
        <dbReference type="ARBA" id="ARBA00022786"/>
    </source>
</evidence>
<dbReference type="InterPro" id="IPR013083">
    <property type="entry name" value="Znf_RING/FYVE/PHD"/>
</dbReference>